<dbReference type="AlphaFoldDB" id="A0A150SVS4"/>
<sequence length="162" mass="18278">MNVSVVTRGELRLAGVKVVGRRSELSHRVPLAWLELVDRLDAVPHLVDRSVLYGAFPESDHRKASHDGVYTYWVCAEVSASGALPEGVRPLVLPARTYAVARVEGTAEAIEATYLGLSRWIEAQGKRVDAQAWCLERYDERRQKVTPPYERFDYDVWKPLDG</sequence>
<dbReference type="SMART" id="SM00871">
    <property type="entry name" value="AraC_E_bind"/>
    <property type="match status" value="1"/>
</dbReference>
<dbReference type="Gene3D" id="3.20.80.10">
    <property type="entry name" value="Regulatory factor, effector binding domain"/>
    <property type="match status" value="1"/>
</dbReference>
<name>A0A150SVS4_SORCE</name>
<dbReference type="InterPro" id="IPR010499">
    <property type="entry name" value="AraC_E-bd"/>
</dbReference>
<organism evidence="2 3">
    <name type="scientific">Sorangium cellulosum</name>
    <name type="common">Polyangium cellulosum</name>
    <dbReference type="NCBI Taxonomy" id="56"/>
    <lineage>
        <taxon>Bacteria</taxon>
        <taxon>Pseudomonadati</taxon>
        <taxon>Myxococcota</taxon>
        <taxon>Polyangia</taxon>
        <taxon>Polyangiales</taxon>
        <taxon>Polyangiaceae</taxon>
        <taxon>Sorangium</taxon>
    </lineage>
</organism>
<evidence type="ECO:0000313" key="3">
    <source>
        <dbReference type="Proteomes" id="UP000075515"/>
    </source>
</evidence>
<dbReference type="Proteomes" id="UP000075515">
    <property type="component" value="Unassembled WGS sequence"/>
</dbReference>
<evidence type="ECO:0000313" key="2">
    <source>
        <dbReference type="EMBL" id="KYG01475.1"/>
    </source>
</evidence>
<dbReference type="Pfam" id="PF06445">
    <property type="entry name" value="GyrI-like"/>
    <property type="match status" value="1"/>
</dbReference>
<accession>A0A150SVS4</accession>
<reference evidence="2 3" key="1">
    <citation type="submission" date="2014-02" db="EMBL/GenBank/DDBJ databases">
        <title>The small core and large imbalanced accessory genome model reveals a collaborative survival strategy of Sorangium cellulosum strains in nature.</title>
        <authorList>
            <person name="Han K."/>
            <person name="Peng R."/>
            <person name="Blom J."/>
            <person name="Li Y.-Z."/>
        </authorList>
    </citation>
    <scope>NUCLEOTIDE SEQUENCE [LARGE SCALE GENOMIC DNA]</scope>
    <source>
        <strain evidence="2 3">So0149</strain>
    </source>
</reference>
<evidence type="ECO:0000259" key="1">
    <source>
        <dbReference type="SMART" id="SM00871"/>
    </source>
</evidence>
<gene>
    <name evidence="2" type="ORF">BE18_27980</name>
</gene>
<comment type="caution">
    <text evidence="2">The sequence shown here is derived from an EMBL/GenBank/DDBJ whole genome shotgun (WGS) entry which is preliminary data.</text>
</comment>
<proteinExistence type="predicted"/>
<dbReference type="InterPro" id="IPR011256">
    <property type="entry name" value="Reg_factor_effector_dom_sf"/>
</dbReference>
<protein>
    <submittedName>
        <fullName evidence="2">AraC family transcriptional regulator</fullName>
    </submittedName>
</protein>
<dbReference type="SUPFAM" id="SSF55136">
    <property type="entry name" value="Probable bacterial effector-binding domain"/>
    <property type="match status" value="1"/>
</dbReference>
<dbReference type="InterPro" id="IPR029442">
    <property type="entry name" value="GyrI-like"/>
</dbReference>
<dbReference type="EMBL" id="JEMC01000863">
    <property type="protein sequence ID" value="KYG01475.1"/>
    <property type="molecule type" value="Genomic_DNA"/>
</dbReference>
<feature type="domain" description="AraC effector-binding" evidence="1">
    <location>
        <begin position="1"/>
        <end position="161"/>
    </location>
</feature>